<dbReference type="Proteomes" id="UP001064048">
    <property type="component" value="Chromosome 11"/>
</dbReference>
<dbReference type="EMBL" id="CM046111">
    <property type="protein sequence ID" value="KAI8425325.1"/>
    <property type="molecule type" value="Genomic_DNA"/>
</dbReference>
<comment type="caution">
    <text evidence="1">The sequence shown here is derived from an EMBL/GenBank/DDBJ whole genome shotgun (WGS) entry which is preliminary data.</text>
</comment>
<gene>
    <name evidence="1" type="ORF">MSG28_007097</name>
</gene>
<reference evidence="1 2" key="1">
    <citation type="journal article" date="2022" name="Genome Biol. Evol.">
        <title>The Spruce Budworm Genome: Reconstructing the Evolutionary History of Antifreeze Proteins.</title>
        <authorList>
            <person name="Beliveau C."/>
            <person name="Gagne P."/>
            <person name="Picq S."/>
            <person name="Vernygora O."/>
            <person name="Keeling C.I."/>
            <person name="Pinkney K."/>
            <person name="Doucet D."/>
            <person name="Wen F."/>
            <person name="Johnston J.S."/>
            <person name="Maaroufi H."/>
            <person name="Boyle B."/>
            <person name="Laroche J."/>
            <person name="Dewar K."/>
            <person name="Juretic N."/>
            <person name="Blackburn G."/>
            <person name="Nisole A."/>
            <person name="Brunet B."/>
            <person name="Brandao M."/>
            <person name="Lumley L."/>
            <person name="Duan J."/>
            <person name="Quan G."/>
            <person name="Lucarotti C.J."/>
            <person name="Roe A.D."/>
            <person name="Sperling F.A.H."/>
            <person name="Levesque R.C."/>
            <person name="Cusson M."/>
        </authorList>
    </citation>
    <scope>NUCLEOTIDE SEQUENCE [LARGE SCALE GENOMIC DNA]</scope>
    <source>
        <strain evidence="1">Glfc:IPQL:Cfum</strain>
    </source>
</reference>
<sequence length="203" mass="23805">MSSSEGEENYEDTSAKDELDDGERTAIRSELSSLSFEELQKLKERIGAKVYKEALFGKKDANKESAKMKVFKRENKNRPREMSSKKPVSMMIDVPKVHKAEKEVRDPRFDPLCGEYNKKQFTEDYSFLTEMRMKDINATRAELRQTTDPEKALKLRRLLQRLNEQHKASKMKKQERLAMEQEKKEVEAVKEGKKPYFKNKCLS</sequence>
<name>A0ACC0JMF0_CHOFU</name>
<evidence type="ECO:0000313" key="1">
    <source>
        <dbReference type="EMBL" id="KAI8425325.1"/>
    </source>
</evidence>
<evidence type="ECO:0000313" key="2">
    <source>
        <dbReference type="Proteomes" id="UP001064048"/>
    </source>
</evidence>
<keyword evidence="2" id="KW-1185">Reference proteome</keyword>
<organism evidence="1 2">
    <name type="scientific">Choristoneura fumiferana</name>
    <name type="common">Spruce budworm moth</name>
    <name type="synonym">Archips fumiferana</name>
    <dbReference type="NCBI Taxonomy" id="7141"/>
    <lineage>
        <taxon>Eukaryota</taxon>
        <taxon>Metazoa</taxon>
        <taxon>Ecdysozoa</taxon>
        <taxon>Arthropoda</taxon>
        <taxon>Hexapoda</taxon>
        <taxon>Insecta</taxon>
        <taxon>Pterygota</taxon>
        <taxon>Neoptera</taxon>
        <taxon>Endopterygota</taxon>
        <taxon>Lepidoptera</taxon>
        <taxon>Glossata</taxon>
        <taxon>Ditrysia</taxon>
        <taxon>Tortricoidea</taxon>
        <taxon>Tortricidae</taxon>
        <taxon>Tortricinae</taxon>
        <taxon>Choristoneura</taxon>
    </lineage>
</organism>
<proteinExistence type="predicted"/>
<accession>A0ACC0JMF0</accession>
<protein>
    <submittedName>
        <fullName evidence="1">Uncharacterized protein</fullName>
    </submittedName>
</protein>